<dbReference type="AlphaFoldDB" id="A0AAD6V7T6"/>
<protein>
    <submittedName>
        <fullName evidence="2">Uncharacterized protein</fullName>
    </submittedName>
</protein>
<dbReference type="EMBL" id="JARJCW010000068">
    <property type="protein sequence ID" value="KAJ7199482.1"/>
    <property type="molecule type" value="Genomic_DNA"/>
</dbReference>
<feature type="region of interest" description="Disordered" evidence="1">
    <location>
        <begin position="77"/>
        <end position="118"/>
    </location>
</feature>
<evidence type="ECO:0000313" key="2">
    <source>
        <dbReference type="EMBL" id="KAJ7199482.1"/>
    </source>
</evidence>
<sequence length="202" mass="22085">MSSSFIGVLQSFYLFFSDTPRGHYKSRRLARRSASLSWIIAGICSRMPPFAHFRGQDAERAGARTWACIRRSRVRDTRRAGQERGLGARSSTPRRKQHTTSLLQVSPTAQPASHRHPASSLRILSALSYNASLRATVSATHHGQAHSAEDHFRSHEYLKNVTTVPGSGHAARELDRRGGGLGGRGGGLGAGRGPRGLIRMYS</sequence>
<feature type="compositionally biased region" description="Gly residues" evidence="1">
    <location>
        <begin position="179"/>
        <end position="194"/>
    </location>
</feature>
<reference evidence="2" key="1">
    <citation type="submission" date="2023-03" db="EMBL/GenBank/DDBJ databases">
        <title>Massive genome expansion in bonnet fungi (Mycena s.s.) driven by repeated elements and novel gene families across ecological guilds.</title>
        <authorList>
            <consortium name="Lawrence Berkeley National Laboratory"/>
            <person name="Harder C.B."/>
            <person name="Miyauchi S."/>
            <person name="Viragh M."/>
            <person name="Kuo A."/>
            <person name="Thoen E."/>
            <person name="Andreopoulos B."/>
            <person name="Lu D."/>
            <person name="Skrede I."/>
            <person name="Drula E."/>
            <person name="Henrissat B."/>
            <person name="Morin E."/>
            <person name="Kohler A."/>
            <person name="Barry K."/>
            <person name="LaButti K."/>
            <person name="Morin E."/>
            <person name="Salamov A."/>
            <person name="Lipzen A."/>
            <person name="Mereny Z."/>
            <person name="Hegedus B."/>
            <person name="Baldrian P."/>
            <person name="Stursova M."/>
            <person name="Weitz H."/>
            <person name="Taylor A."/>
            <person name="Grigoriev I.V."/>
            <person name="Nagy L.G."/>
            <person name="Martin F."/>
            <person name="Kauserud H."/>
        </authorList>
    </citation>
    <scope>NUCLEOTIDE SEQUENCE</scope>
    <source>
        <strain evidence="2">9144</strain>
    </source>
</reference>
<feature type="compositionally biased region" description="Polar residues" evidence="1">
    <location>
        <begin position="99"/>
        <end position="111"/>
    </location>
</feature>
<evidence type="ECO:0000256" key="1">
    <source>
        <dbReference type="SAM" id="MobiDB-lite"/>
    </source>
</evidence>
<dbReference type="Proteomes" id="UP001219525">
    <property type="component" value="Unassembled WGS sequence"/>
</dbReference>
<gene>
    <name evidence="2" type="ORF">GGX14DRAFT_572863</name>
</gene>
<name>A0AAD6V7T6_9AGAR</name>
<evidence type="ECO:0000313" key="3">
    <source>
        <dbReference type="Proteomes" id="UP001219525"/>
    </source>
</evidence>
<comment type="caution">
    <text evidence="2">The sequence shown here is derived from an EMBL/GenBank/DDBJ whole genome shotgun (WGS) entry which is preliminary data.</text>
</comment>
<proteinExistence type="predicted"/>
<organism evidence="2 3">
    <name type="scientific">Mycena pura</name>
    <dbReference type="NCBI Taxonomy" id="153505"/>
    <lineage>
        <taxon>Eukaryota</taxon>
        <taxon>Fungi</taxon>
        <taxon>Dikarya</taxon>
        <taxon>Basidiomycota</taxon>
        <taxon>Agaricomycotina</taxon>
        <taxon>Agaricomycetes</taxon>
        <taxon>Agaricomycetidae</taxon>
        <taxon>Agaricales</taxon>
        <taxon>Marasmiineae</taxon>
        <taxon>Mycenaceae</taxon>
        <taxon>Mycena</taxon>
    </lineage>
</organism>
<keyword evidence="3" id="KW-1185">Reference proteome</keyword>
<feature type="region of interest" description="Disordered" evidence="1">
    <location>
        <begin position="165"/>
        <end position="202"/>
    </location>
</feature>
<accession>A0AAD6V7T6</accession>